<keyword evidence="1" id="KW-0479">Metal-binding</keyword>
<feature type="transmembrane region" description="Helical" evidence="1">
    <location>
        <begin position="114"/>
        <end position="133"/>
    </location>
</feature>
<feature type="transmembrane region" description="Helical" evidence="1">
    <location>
        <begin position="153"/>
        <end position="170"/>
    </location>
</feature>
<dbReference type="OrthoDB" id="8779153at2"/>
<organism evidence="2 3">
    <name type="scientific">Photobacterium angustum</name>
    <dbReference type="NCBI Taxonomy" id="661"/>
    <lineage>
        <taxon>Bacteria</taxon>
        <taxon>Pseudomonadati</taxon>
        <taxon>Pseudomonadota</taxon>
        <taxon>Gammaproteobacteria</taxon>
        <taxon>Vibrionales</taxon>
        <taxon>Vibrionaceae</taxon>
        <taxon>Photobacterium</taxon>
    </lineage>
</organism>
<comment type="subcellular location">
    <subcellularLocation>
        <location evidence="1">Cell membrane</location>
        <topology evidence="1">Multi-pass membrane protein</topology>
    </subcellularLocation>
</comment>
<dbReference type="GO" id="GO:0005886">
    <property type="term" value="C:plasma membrane"/>
    <property type="evidence" value="ECO:0007669"/>
    <property type="project" value="UniProtKB-SubCell"/>
</dbReference>
<sequence>MVKADWNSAIKQKPVCFLLCALPLVLLVEHWAMFWPVMLMVLFIGLPHGLFDPWIALKSVSLKKTSTWLFLFGYLVLSIVVYLGWVISPLFSFVLFLLVSAYHFGADWGDQPTSSRLQCIGLGGIIIALPVIFHPAETMRIFLLLTGYDFSDVMWLFVVWCLVGTTFLLYRPNKANLVEGLLLVIISAVASPFIYFACYFCLLHSYRHYAEYLPRIVTRQDFSIRFVSLLLIMTYLFFIGLFLSLESIGPVEDKSLQTLFWGLASLTVPHMYVIALSKSKKS</sequence>
<dbReference type="GO" id="GO:0016121">
    <property type="term" value="P:carotene catabolic process"/>
    <property type="evidence" value="ECO:0007669"/>
    <property type="project" value="UniProtKB-UniRule"/>
</dbReference>
<dbReference type="InterPro" id="IPR022270">
    <property type="entry name" value="Blh_diox"/>
</dbReference>
<feature type="transmembrane region" description="Helical" evidence="1">
    <location>
        <begin position="37"/>
        <end position="57"/>
    </location>
</feature>
<comment type="caution">
    <text evidence="2">The sequence shown here is derived from an EMBL/GenBank/DDBJ whole genome shotgun (WGS) entry which is preliminary data.</text>
</comment>
<feature type="transmembrane region" description="Helical" evidence="1">
    <location>
        <begin position="182"/>
        <end position="202"/>
    </location>
</feature>
<keyword evidence="1" id="KW-1133">Transmembrane helix</keyword>
<comment type="function">
    <text evidence="1">Catalyzes the cleavage of beta-carotene at its central double bond (15,15') to yield two molecules of all-trans-retinal.</text>
</comment>
<evidence type="ECO:0000256" key="1">
    <source>
        <dbReference type="HAMAP-Rule" id="MF_02093"/>
    </source>
</evidence>
<dbReference type="GO" id="GO:0010436">
    <property type="term" value="F:carotenoid dioxygenase activity"/>
    <property type="evidence" value="ECO:0007669"/>
    <property type="project" value="UniProtKB-UniRule"/>
</dbReference>
<keyword evidence="1" id="KW-0472">Membrane</keyword>
<accession>A0A2S7VIA1</accession>
<feature type="transmembrane region" description="Helical" evidence="1">
    <location>
        <begin position="222"/>
        <end position="243"/>
    </location>
</feature>
<feature type="transmembrane region" description="Helical" evidence="1">
    <location>
        <begin position="255"/>
        <end position="276"/>
    </location>
</feature>
<feature type="binding site" evidence="1">
    <location>
        <position position="103"/>
    </location>
    <ligand>
        <name>Fe cation</name>
        <dbReference type="ChEBI" id="CHEBI:24875"/>
    </ligand>
</feature>
<feature type="transmembrane region" description="Helical" evidence="1">
    <location>
        <begin position="69"/>
        <end position="102"/>
    </location>
</feature>
<comment type="catalytic activity">
    <reaction evidence="1">
        <text>all-trans-beta-carotene + O2 = 2 all-trans-retinal</text>
        <dbReference type="Rhea" id="RHEA:32887"/>
        <dbReference type="ChEBI" id="CHEBI:15379"/>
        <dbReference type="ChEBI" id="CHEBI:17579"/>
        <dbReference type="ChEBI" id="CHEBI:17898"/>
        <dbReference type="EC" id="1.13.11.63"/>
    </reaction>
</comment>
<comment type="similarity">
    <text evidence="1">Belongs to the Brp/Blh beta-carotene diooxygenase family.</text>
</comment>
<dbReference type="NCBIfam" id="TIGR03753">
    <property type="entry name" value="blh_monoox"/>
    <property type="match status" value="1"/>
</dbReference>
<keyword evidence="1" id="KW-0223">Dioxygenase</keyword>
<dbReference type="GO" id="GO:0003834">
    <property type="term" value="F:beta-carotene 15,15'-dioxygenase activity"/>
    <property type="evidence" value="ECO:0007669"/>
    <property type="project" value="UniProtKB-EC"/>
</dbReference>
<reference evidence="2 3" key="1">
    <citation type="submission" date="2016-12" db="EMBL/GenBank/DDBJ databases">
        <title>Diversity of luminous bacteria.</title>
        <authorList>
            <person name="Yoshizawa S."/>
            <person name="Kogure K."/>
        </authorList>
    </citation>
    <scope>NUCLEOTIDE SEQUENCE [LARGE SCALE GENOMIC DNA]</scope>
    <source>
        <strain evidence="2 3">LC1-200</strain>
    </source>
</reference>
<gene>
    <name evidence="2" type="ORF">BTO08_16560</name>
</gene>
<dbReference type="HAMAP" id="MF_02093">
    <property type="entry name" value="Beta_carotene_diox"/>
    <property type="match status" value="1"/>
</dbReference>
<keyword evidence="1" id="KW-1003">Cell membrane</keyword>
<dbReference type="EC" id="1.13.11.63" evidence="1"/>
<evidence type="ECO:0000313" key="3">
    <source>
        <dbReference type="Proteomes" id="UP000238730"/>
    </source>
</evidence>
<protein>
    <recommendedName>
        <fullName evidence="1">Probable beta-carotene 15,15'-dioxygenase</fullName>
        <ecNumber evidence="1">1.13.11.63</ecNumber>
    </recommendedName>
</protein>
<dbReference type="GO" id="GO:0005506">
    <property type="term" value="F:iron ion binding"/>
    <property type="evidence" value="ECO:0007669"/>
    <property type="project" value="UniProtKB-UniRule"/>
</dbReference>
<evidence type="ECO:0000313" key="2">
    <source>
        <dbReference type="EMBL" id="PQJ61877.1"/>
    </source>
</evidence>
<dbReference type="EMBL" id="MSCJ01000003">
    <property type="protein sequence ID" value="PQJ61877.1"/>
    <property type="molecule type" value="Genomic_DNA"/>
</dbReference>
<dbReference type="RefSeq" id="WP_105061725.1">
    <property type="nucleotide sequence ID" value="NZ_MSCJ01000003.1"/>
</dbReference>
<keyword evidence="1" id="KW-0812">Transmembrane</keyword>
<dbReference type="Proteomes" id="UP000238730">
    <property type="component" value="Unassembled WGS sequence"/>
</dbReference>
<dbReference type="AlphaFoldDB" id="A0A2S7VIA1"/>
<keyword evidence="1" id="KW-0560">Oxidoreductase</keyword>
<comment type="cofactor">
    <cofactor evidence="1">
        <name>Fe(2+)</name>
        <dbReference type="ChEBI" id="CHEBI:29033"/>
    </cofactor>
</comment>
<feature type="binding site" evidence="1">
    <location>
        <position position="208"/>
    </location>
    <ligand>
        <name>Fe cation</name>
        <dbReference type="ChEBI" id="CHEBI:24875"/>
    </ligand>
</feature>
<proteinExistence type="inferred from homology"/>
<name>A0A2S7VIA1_PHOAN</name>
<feature type="binding site" evidence="1">
    <location>
        <position position="204"/>
    </location>
    <ligand>
        <name>Fe cation</name>
        <dbReference type="ChEBI" id="CHEBI:24875"/>
    </ligand>
</feature>
<keyword evidence="1" id="KW-0408">Iron</keyword>
<feature type="binding site" evidence="1">
    <location>
        <position position="48"/>
    </location>
    <ligand>
        <name>Fe cation</name>
        <dbReference type="ChEBI" id="CHEBI:24875"/>
    </ligand>
</feature>
<dbReference type="Pfam" id="PF15461">
    <property type="entry name" value="BCD"/>
    <property type="match status" value="1"/>
</dbReference>